<dbReference type="EMBL" id="QEAS01000008">
    <property type="protein sequence ID" value="PWG80597.1"/>
    <property type="molecule type" value="Genomic_DNA"/>
</dbReference>
<evidence type="ECO:0000259" key="1">
    <source>
        <dbReference type="Pfam" id="PF04993"/>
    </source>
</evidence>
<dbReference type="GO" id="GO:0008168">
    <property type="term" value="F:methyltransferase activity"/>
    <property type="evidence" value="ECO:0007669"/>
    <property type="project" value="UniProtKB-KW"/>
</dbReference>
<keyword evidence="3" id="KW-1185">Reference proteome</keyword>
<accession>A0A2U2PGR2</accession>
<dbReference type="InterPro" id="IPR007076">
    <property type="entry name" value="TfoX_N"/>
</dbReference>
<dbReference type="GO" id="GO:0032259">
    <property type="term" value="P:methylation"/>
    <property type="evidence" value="ECO:0007669"/>
    <property type="project" value="UniProtKB-KW"/>
</dbReference>
<evidence type="ECO:0000313" key="2">
    <source>
        <dbReference type="EMBL" id="PWG80597.1"/>
    </source>
</evidence>
<name>A0A2U2PGR2_9SPHI</name>
<organism evidence="2 3">
    <name type="scientific">Pararcticibacter amylolyticus</name>
    <dbReference type="NCBI Taxonomy" id="2173175"/>
    <lineage>
        <taxon>Bacteria</taxon>
        <taxon>Pseudomonadati</taxon>
        <taxon>Bacteroidota</taxon>
        <taxon>Sphingobacteriia</taxon>
        <taxon>Sphingobacteriales</taxon>
        <taxon>Sphingobacteriaceae</taxon>
        <taxon>Pararcticibacter</taxon>
    </lineage>
</organism>
<feature type="domain" description="TfoX N-terminal" evidence="1">
    <location>
        <begin position="22"/>
        <end position="105"/>
    </location>
</feature>
<dbReference type="AlphaFoldDB" id="A0A2U2PGR2"/>
<evidence type="ECO:0000313" key="3">
    <source>
        <dbReference type="Proteomes" id="UP000245647"/>
    </source>
</evidence>
<sequence length="120" mass="13984">MNFLKGSMKRIYNFEVADKIRELLMDEDKVLEKEMFNGLCFMMNDKMLICVSDHDLLCRIGEASAERELEKGSCRQMIMRGRASKDFVYVALDDVVRIKDLEYWVGLCRAFNPLAKSSKK</sequence>
<proteinExistence type="predicted"/>
<dbReference type="Gene3D" id="3.30.1460.30">
    <property type="entry name" value="YgaC/TfoX-N like chaperone"/>
    <property type="match status" value="1"/>
</dbReference>
<keyword evidence="2" id="KW-0489">Methyltransferase</keyword>
<reference evidence="2 3" key="1">
    <citation type="submission" date="2018-04" db="EMBL/GenBank/DDBJ databases">
        <title>Pedobacter chongqingensis sp. nov., isolated from a rottenly hemp rope.</title>
        <authorList>
            <person name="Cai Y."/>
        </authorList>
    </citation>
    <scope>NUCLEOTIDE SEQUENCE [LARGE SCALE GENOMIC DNA]</scope>
    <source>
        <strain evidence="2 3">FJ4-8</strain>
    </source>
</reference>
<dbReference type="Pfam" id="PF04993">
    <property type="entry name" value="TfoX_N"/>
    <property type="match status" value="1"/>
</dbReference>
<dbReference type="SUPFAM" id="SSF159894">
    <property type="entry name" value="YgaC/TfoX-N like"/>
    <property type="match status" value="1"/>
</dbReference>
<dbReference type="Proteomes" id="UP000245647">
    <property type="component" value="Unassembled WGS sequence"/>
</dbReference>
<keyword evidence="2" id="KW-0808">Transferase</keyword>
<gene>
    <name evidence="2" type="ORF">DDR33_11235</name>
</gene>
<protein>
    <submittedName>
        <fullName evidence="2">RNA methyltransferase</fullName>
    </submittedName>
</protein>
<comment type="caution">
    <text evidence="2">The sequence shown here is derived from an EMBL/GenBank/DDBJ whole genome shotgun (WGS) entry which is preliminary data.</text>
</comment>